<keyword evidence="6" id="KW-0378">Hydrolase</keyword>
<keyword evidence="4" id="KW-0067">ATP-binding</keyword>
<comment type="similarity">
    <text evidence="1">Belongs to the ABC transporter superfamily.</text>
</comment>
<dbReference type="OrthoDB" id="9804819at2"/>
<evidence type="ECO:0000256" key="3">
    <source>
        <dbReference type="ARBA" id="ARBA00022741"/>
    </source>
</evidence>
<evidence type="ECO:0000313" key="7">
    <source>
        <dbReference type="Proteomes" id="UP000036923"/>
    </source>
</evidence>
<keyword evidence="3" id="KW-0547">Nucleotide-binding</keyword>
<comment type="caution">
    <text evidence="6">The sequence shown here is derived from an EMBL/GenBank/DDBJ whole genome shotgun (WGS) entry which is preliminary data.</text>
</comment>
<dbReference type="eggNOG" id="COG1131">
    <property type="taxonomic scope" value="Bacteria"/>
</dbReference>
<accession>A0A0L6JHQ4</accession>
<dbReference type="PATRIC" id="fig|398512.5.peg.520"/>
<dbReference type="EC" id="3.6.3.25" evidence="6"/>
<dbReference type="GO" id="GO:0005524">
    <property type="term" value="F:ATP binding"/>
    <property type="evidence" value="ECO:0007669"/>
    <property type="project" value="UniProtKB-KW"/>
</dbReference>
<dbReference type="PANTHER" id="PTHR43335:SF4">
    <property type="entry name" value="ABC TRANSPORTER, ATP-BINDING PROTEIN"/>
    <property type="match status" value="1"/>
</dbReference>
<dbReference type="PROSITE" id="PS00211">
    <property type="entry name" value="ABC_TRANSPORTER_1"/>
    <property type="match status" value="1"/>
</dbReference>
<evidence type="ECO:0000259" key="5">
    <source>
        <dbReference type="PROSITE" id="PS50893"/>
    </source>
</evidence>
<dbReference type="PANTHER" id="PTHR43335">
    <property type="entry name" value="ABC TRANSPORTER, ATP-BINDING PROTEIN"/>
    <property type="match status" value="1"/>
</dbReference>
<evidence type="ECO:0000256" key="2">
    <source>
        <dbReference type="ARBA" id="ARBA00022448"/>
    </source>
</evidence>
<dbReference type="InterPro" id="IPR017871">
    <property type="entry name" value="ABC_transporter-like_CS"/>
</dbReference>
<dbReference type="AlphaFoldDB" id="A0A0L6JHQ4"/>
<proteinExistence type="inferred from homology"/>
<dbReference type="SUPFAM" id="SSF52540">
    <property type="entry name" value="P-loop containing nucleoside triphosphate hydrolases"/>
    <property type="match status" value="1"/>
</dbReference>
<feature type="domain" description="ABC transporter" evidence="5">
    <location>
        <begin position="3"/>
        <end position="231"/>
    </location>
</feature>
<evidence type="ECO:0000256" key="4">
    <source>
        <dbReference type="ARBA" id="ARBA00022840"/>
    </source>
</evidence>
<name>A0A0L6JHQ4_9FIRM</name>
<dbReference type="EMBL" id="LGTC01000001">
    <property type="protein sequence ID" value="KNY25243.1"/>
    <property type="molecule type" value="Genomic_DNA"/>
</dbReference>
<dbReference type="InterPro" id="IPR027417">
    <property type="entry name" value="P-loop_NTPase"/>
</dbReference>
<dbReference type="Proteomes" id="UP000036923">
    <property type="component" value="Unassembled WGS sequence"/>
</dbReference>
<dbReference type="InterPro" id="IPR003593">
    <property type="entry name" value="AAA+_ATPase"/>
</dbReference>
<dbReference type="GO" id="GO:0016887">
    <property type="term" value="F:ATP hydrolysis activity"/>
    <property type="evidence" value="ECO:0007669"/>
    <property type="project" value="InterPro"/>
</dbReference>
<keyword evidence="7" id="KW-1185">Reference proteome</keyword>
<evidence type="ECO:0000256" key="1">
    <source>
        <dbReference type="ARBA" id="ARBA00005417"/>
    </source>
</evidence>
<organism evidence="6 7">
    <name type="scientific">Pseudobacteroides cellulosolvens ATCC 35603 = DSM 2933</name>
    <dbReference type="NCBI Taxonomy" id="398512"/>
    <lineage>
        <taxon>Bacteria</taxon>
        <taxon>Bacillati</taxon>
        <taxon>Bacillota</taxon>
        <taxon>Clostridia</taxon>
        <taxon>Eubacteriales</taxon>
        <taxon>Oscillospiraceae</taxon>
        <taxon>Pseudobacteroides</taxon>
    </lineage>
</organism>
<dbReference type="RefSeq" id="WP_036946535.1">
    <property type="nucleotide sequence ID" value="NZ_KN050763.1"/>
</dbReference>
<reference evidence="7" key="1">
    <citation type="submission" date="2015-07" db="EMBL/GenBank/DDBJ databases">
        <title>Near-Complete Genome Sequence of the Cellulolytic Bacterium Bacteroides (Pseudobacteroides) cellulosolvens ATCC 35603.</title>
        <authorList>
            <person name="Dassa B."/>
            <person name="Utturkar S.M."/>
            <person name="Klingeman D.M."/>
            <person name="Hurt R.A."/>
            <person name="Keller M."/>
            <person name="Xu J."/>
            <person name="Reddy Y.H.K."/>
            <person name="Borovok I."/>
            <person name="Grinberg I.R."/>
            <person name="Lamed R."/>
            <person name="Zhivin O."/>
            <person name="Bayer E.A."/>
            <person name="Brown S.D."/>
        </authorList>
    </citation>
    <scope>NUCLEOTIDE SEQUENCE [LARGE SCALE GENOMIC DNA]</scope>
    <source>
        <strain evidence="7">DSM 2933</strain>
    </source>
</reference>
<dbReference type="PROSITE" id="PS50893">
    <property type="entry name" value="ABC_TRANSPORTER_2"/>
    <property type="match status" value="1"/>
</dbReference>
<evidence type="ECO:0000313" key="6">
    <source>
        <dbReference type="EMBL" id="KNY25243.1"/>
    </source>
</evidence>
<dbReference type="InterPro" id="IPR003439">
    <property type="entry name" value="ABC_transporter-like_ATP-bd"/>
</dbReference>
<protein>
    <submittedName>
        <fullName evidence="6">Sulfate-transporting ATPase</fullName>
        <ecNumber evidence="6">3.6.3.25</ecNumber>
    </submittedName>
</protein>
<dbReference type="STRING" id="398512.Bccel_0500"/>
<keyword evidence="2" id="KW-0813">Transport</keyword>
<sequence length="302" mass="33663">MVIETNNITKFYGKKLGCKDISISVKEGEIFGFLGPNGAGKSTFIKIMTGLLFPTSGTAMILGKPLNDISVRRRIGFLPENFKYGEWMTGEDLLSFHASLYKLDKNFVKERIREVLSLVKLTGHEKYKLGTYSKGMQQRLGLASALLPDPDLLFLDEPTSALDPIGRKEVRDIMTELKRRGKTILLNSHLLSEVEMVCDSLVIINKGSVVIQGDMQELLKGEEILHIHAEDISGEILNMLKKIDEKLVFENNRISMKVNSKDDVQKTAAIIVNGGGKLYELKTQGTNLESKFISLIEGGDKK</sequence>
<dbReference type="SMART" id="SM00382">
    <property type="entry name" value="AAA"/>
    <property type="match status" value="1"/>
</dbReference>
<dbReference type="Gene3D" id="3.40.50.300">
    <property type="entry name" value="P-loop containing nucleotide triphosphate hydrolases"/>
    <property type="match status" value="1"/>
</dbReference>
<gene>
    <name evidence="6" type="ORF">Bccel_0500</name>
</gene>
<dbReference type="Pfam" id="PF00005">
    <property type="entry name" value="ABC_tran"/>
    <property type="match status" value="1"/>
</dbReference>